<keyword evidence="8 12" id="KW-0560">Oxidoreductase</keyword>
<keyword evidence="13" id="KW-0812">Transmembrane</keyword>
<dbReference type="InterPro" id="IPR036396">
    <property type="entry name" value="Cyt_P450_sf"/>
</dbReference>
<accession>A0A6J1NL01</accession>
<comment type="cofactor">
    <cofactor evidence="1 11">
        <name>heme</name>
        <dbReference type="ChEBI" id="CHEBI:30413"/>
    </cofactor>
</comment>
<protein>
    <submittedName>
        <fullName evidence="15">Probable cytochrome P450 301a1, mitochondrial</fullName>
    </submittedName>
</protein>
<dbReference type="Proteomes" id="UP001652582">
    <property type="component" value="Chromosome 16"/>
</dbReference>
<dbReference type="PANTHER" id="PTHR24279:SF120">
    <property type="entry name" value="CYTOCHROME P450"/>
    <property type="match status" value="1"/>
</dbReference>
<evidence type="ECO:0000256" key="13">
    <source>
        <dbReference type="SAM" id="Phobius"/>
    </source>
</evidence>
<feature type="binding site" description="axial binding residue" evidence="11">
    <location>
        <position position="516"/>
    </location>
    <ligand>
        <name>heme</name>
        <dbReference type="ChEBI" id="CHEBI:30413"/>
    </ligand>
    <ligandPart>
        <name>Fe</name>
        <dbReference type="ChEBI" id="CHEBI:18248"/>
    </ligandPart>
</feature>
<dbReference type="GO" id="GO:0005789">
    <property type="term" value="C:endoplasmic reticulum membrane"/>
    <property type="evidence" value="ECO:0007669"/>
    <property type="project" value="UniProtKB-SubCell"/>
</dbReference>
<sequence length="568" mass="65465">MILNHLRLVHRNADKYVISKLNVWKNTRMQSSGQMSNAQAISKEQAVAENECDIYSPPRVVPMVLHDREVIVLPFDEVPGPKSLKYLSTLRNYLTEIGTQVTASFLTFGLNIGSLLNKRESIRKMSTLFDEYGPVVRYVNPLGTDIVLINHPDHIQKVFSLEGEHPVRSTLESIEKFRTQYKNSAYGGIYTVKGQEWTRQRSAILTPAHNLIAQHAQGLYDISDKFATKVYNIRNYQDEIAKDLYKELHKWAFDSIGLIMFSKDFAMMDTELVYSQCDSSWMYHSLENATEAIIKCETGMHFWKFFTTPAWYILVKYCESLDSLIGKKILETEQDLTNKAKNADMPPTIDSLASAMLLNEDKFKMEDIATVLMDMMIIGVNTITSAMAFLLYNLAKHQKCQRILYDEIKGLYPNMTVTDVDNLREYTPYLQSCIKETLRLTPPIPMLTRVLPKNITLDKYNIPRGTVIIMSTQHASLKESNYDDATKFYPERWTKPDAENYHAFASIPFGHGARKCLGQNIAETMMTLMAIRVLQKYKLEYHYRDVNPTRSFIAKPNRPLKIRFIDRI</sequence>
<dbReference type="GO" id="GO:0004497">
    <property type="term" value="F:monooxygenase activity"/>
    <property type="evidence" value="ECO:0007669"/>
    <property type="project" value="UniProtKB-KW"/>
</dbReference>
<dbReference type="GO" id="GO:0016705">
    <property type="term" value="F:oxidoreductase activity, acting on paired donors, with incorporation or reduction of molecular oxygen"/>
    <property type="evidence" value="ECO:0007669"/>
    <property type="project" value="InterPro"/>
</dbReference>
<evidence type="ECO:0000256" key="2">
    <source>
        <dbReference type="ARBA" id="ARBA00003690"/>
    </source>
</evidence>
<dbReference type="OrthoDB" id="3945418at2759"/>
<dbReference type="GO" id="GO:0005506">
    <property type="term" value="F:iron ion binding"/>
    <property type="evidence" value="ECO:0007669"/>
    <property type="project" value="InterPro"/>
</dbReference>
<dbReference type="PRINTS" id="PR00465">
    <property type="entry name" value="EP450IV"/>
</dbReference>
<evidence type="ECO:0000256" key="9">
    <source>
        <dbReference type="ARBA" id="ARBA00023004"/>
    </source>
</evidence>
<proteinExistence type="inferred from homology"/>
<keyword evidence="13" id="KW-0472">Membrane</keyword>
<keyword evidence="9 11" id="KW-0408">Iron</keyword>
<feature type="transmembrane region" description="Helical" evidence="13">
    <location>
        <begin position="371"/>
        <end position="392"/>
    </location>
</feature>
<evidence type="ECO:0000256" key="6">
    <source>
        <dbReference type="ARBA" id="ARBA00022617"/>
    </source>
</evidence>
<keyword evidence="6 11" id="KW-0349">Heme</keyword>
<evidence type="ECO:0000256" key="11">
    <source>
        <dbReference type="PIRSR" id="PIRSR602403-1"/>
    </source>
</evidence>
<evidence type="ECO:0000313" key="14">
    <source>
        <dbReference type="Proteomes" id="UP001652582"/>
    </source>
</evidence>
<dbReference type="InterPro" id="IPR017972">
    <property type="entry name" value="Cyt_P450_CS"/>
</dbReference>
<evidence type="ECO:0000256" key="8">
    <source>
        <dbReference type="ARBA" id="ARBA00023002"/>
    </source>
</evidence>
<dbReference type="KEGG" id="bany:112051310"/>
<evidence type="ECO:0000256" key="5">
    <source>
        <dbReference type="ARBA" id="ARBA00010617"/>
    </source>
</evidence>
<reference evidence="15" key="1">
    <citation type="submission" date="2025-08" db="UniProtKB">
        <authorList>
            <consortium name="RefSeq"/>
        </authorList>
    </citation>
    <scope>IDENTIFICATION</scope>
</reference>
<dbReference type="SUPFAM" id="SSF48264">
    <property type="entry name" value="Cytochrome P450"/>
    <property type="match status" value="1"/>
</dbReference>
<evidence type="ECO:0000256" key="3">
    <source>
        <dbReference type="ARBA" id="ARBA00004174"/>
    </source>
</evidence>
<organism evidence="14 15">
    <name type="scientific">Bicyclus anynana</name>
    <name type="common">Squinting bush brown butterfly</name>
    <dbReference type="NCBI Taxonomy" id="110368"/>
    <lineage>
        <taxon>Eukaryota</taxon>
        <taxon>Metazoa</taxon>
        <taxon>Ecdysozoa</taxon>
        <taxon>Arthropoda</taxon>
        <taxon>Hexapoda</taxon>
        <taxon>Insecta</taxon>
        <taxon>Pterygota</taxon>
        <taxon>Neoptera</taxon>
        <taxon>Endopterygota</taxon>
        <taxon>Lepidoptera</taxon>
        <taxon>Glossata</taxon>
        <taxon>Ditrysia</taxon>
        <taxon>Papilionoidea</taxon>
        <taxon>Nymphalidae</taxon>
        <taxon>Satyrinae</taxon>
        <taxon>Satyrini</taxon>
        <taxon>Mycalesina</taxon>
        <taxon>Bicyclus</taxon>
    </lineage>
</organism>
<evidence type="ECO:0000256" key="10">
    <source>
        <dbReference type="ARBA" id="ARBA00023033"/>
    </source>
</evidence>
<dbReference type="PROSITE" id="PS00086">
    <property type="entry name" value="CYTOCHROME_P450"/>
    <property type="match status" value="1"/>
</dbReference>
<dbReference type="RefSeq" id="XP_023945672.2">
    <property type="nucleotide sequence ID" value="XM_024089904.2"/>
</dbReference>
<dbReference type="Pfam" id="PF00067">
    <property type="entry name" value="p450"/>
    <property type="match status" value="1"/>
</dbReference>
<keyword evidence="14" id="KW-1185">Reference proteome</keyword>
<evidence type="ECO:0000256" key="7">
    <source>
        <dbReference type="ARBA" id="ARBA00022723"/>
    </source>
</evidence>
<dbReference type="InterPro" id="IPR002403">
    <property type="entry name" value="Cyt_P450_E_grp-IV"/>
</dbReference>
<name>A0A6J1NL01_BICAN</name>
<dbReference type="PRINTS" id="PR00385">
    <property type="entry name" value="P450"/>
</dbReference>
<dbReference type="PANTHER" id="PTHR24279">
    <property type="entry name" value="CYTOCHROME P450"/>
    <property type="match status" value="1"/>
</dbReference>
<dbReference type="GeneID" id="112051310"/>
<keyword evidence="7 11" id="KW-0479">Metal-binding</keyword>
<keyword evidence="13" id="KW-1133">Transmembrane helix</keyword>
<gene>
    <name evidence="15" type="primary">LOC112051310</name>
</gene>
<evidence type="ECO:0000256" key="12">
    <source>
        <dbReference type="RuleBase" id="RU000461"/>
    </source>
</evidence>
<dbReference type="CDD" id="cd11054">
    <property type="entry name" value="CYP24A1-like"/>
    <property type="match status" value="1"/>
</dbReference>
<comment type="function">
    <text evidence="2">May be involved in the metabolism of insect hormones and in the breakdown of synthetic insecticides.</text>
</comment>
<comment type="subcellular location">
    <subcellularLocation>
        <location evidence="4">Endoplasmic reticulum membrane</location>
        <topology evidence="4">Peripheral membrane protein</topology>
    </subcellularLocation>
    <subcellularLocation>
        <location evidence="3">Microsome membrane</location>
        <topology evidence="3">Peripheral membrane protein</topology>
    </subcellularLocation>
</comment>
<dbReference type="InterPro" id="IPR050479">
    <property type="entry name" value="CYP11_CYP27_families"/>
</dbReference>
<comment type="similarity">
    <text evidence="5 12">Belongs to the cytochrome P450 family.</text>
</comment>
<evidence type="ECO:0000313" key="15">
    <source>
        <dbReference type="RefSeq" id="XP_023945672.2"/>
    </source>
</evidence>
<dbReference type="GO" id="GO:0020037">
    <property type="term" value="F:heme binding"/>
    <property type="evidence" value="ECO:0007669"/>
    <property type="project" value="InterPro"/>
</dbReference>
<dbReference type="Gene3D" id="1.10.630.10">
    <property type="entry name" value="Cytochrome P450"/>
    <property type="match status" value="1"/>
</dbReference>
<dbReference type="AlphaFoldDB" id="A0A6J1NL01"/>
<dbReference type="InterPro" id="IPR001128">
    <property type="entry name" value="Cyt_P450"/>
</dbReference>
<evidence type="ECO:0000256" key="1">
    <source>
        <dbReference type="ARBA" id="ARBA00001971"/>
    </source>
</evidence>
<keyword evidence="10 12" id="KW-0503">Monooxygenase</keyword>
<evidence type="ECO:0000256" key="4">
    <source>
        <dbReference type="ARBA" id="ARBA00004406"/>
    </source>
</evidence>